<feature type="chain" id="PRO_5017573453" evidence="1">
    <location>
        <begin position="23"/>
        <end position="252"/>
    </location>
</feature>
<gene>
    <name evidence="3" type="ORF">D3Y59_09890</name>
</gene>
<feature type="signal peptide" evidence="1">
    <location>
        <begin position="1"/>
        <end position="22"/>
    </location>
</feature>
<name>A0A3B7QZN3_9BACT</name>
<keyword evidence="1" id="KW-0732">Signal</keyword>
<dbReference type="Proteomes" id="UP000262802">
    <property type="component" value="Chromosome"/>
</dbReference>
<protein>
    <submittedName>
        <fullName evidence="3">DUF4397 domain-containing protein</fullName>
    </submittedName>
</protein>
<dbReference type="OrthoDB" id="883784at2"/>
<dbReference type="AlphaFoldDB" id="A0A3B7QZN3"/>
<reference evidence="3 4" key="1">
    <citation type="submission" date="2018-09" db="EMBL/GenBank/DDBJ databases">
        <title>Hymenobacter medium sp. nov., isolated from R2A medium.</title>
        <authorList>
            <person name="Yingchao G."/>
        </authorList>
    </citation>
    <scope>NUCLEOTIDE SEQUENCE [LARGE SCALE GENOMIC DNA]</scope>
    <source>
        <strain evidence="4">sh-6</strain>
    </source>
</reference>
<dbReference type="KEGG" id="hyh:D3Y59_09890"/>
<feature type="domain" description="DUF4397" evidence="2">
    <location>
        <begin position="47"/>
        <end position="169"/>
    </location>
</feature>
<evidence type="ECO:0000256" key="1">
    <source>
        <dbReference type="SAM" id="SignalP"/>
    </source>
</evidence>
<proteinExistence type="predicted"/>
<dbReference type="InterPro" id="IPR025510">
    <property type="entry name" value="DUF4397"/>
</dbReference>
<evidence type="ECO:0000313" key="3">
    <source>
        <dbReference type="EMBL" id="AYA37334.1"/>
    </source>
</evidence>
<keyword evidence="4" id="KW-1185">Reference proteome</keyword>
<dbReference type="Pfam" id="PF14344">
    <property type="entry name" value="DUF4397"/>
    <property type="match status" value="1"/>
</dbReference>
<evidence type="ECO:0000259" key="2">
    <source>
        <dbReference type="Pfam" id="PF14344"/>
    </source>
</evidence>
<sequence>MHVSILLLAMNTRLLYLTTLGAAALLGQSCSSDKSDAPAPKPAPQGYVRIVNNLTASQPVAGEIQLYVGGKTVGPGAAVGKATPYQPVAAGEHFVQIMLPSASGGGTQWVQFSALPIAESKRYSLFTRTAGSLHHTALVVEEATAVPAPVAGKAHIRVVNIASQSTPVRIEDRQTSTAFYTEVAWGAVTGYQAVDARTYRLNVTRAAYPQAPLFVQSAALEPGKTYSLVLRGSTEASAAPTEQLAFDVIEDQ</sequence>
<evidence type="ECO:0000313" key="4">
    <source>
        <dbReference type="Proteomes" id="UP000262802"/>
    </source>
</evidence>
<organism evidence="3 4">
    <name type="scientific">Hymenobacter oligotrophus</name>
    <dbReference type="NCBI Taxonomy" id="2319843"/>
    <lineage>
        <taxon>Bacteria</taxon>
        <taxon>Pseudomonadati</taxon>
        <taxon>Bacteroidota</taxon>
        <taxon>Cytophagia</taxon>
        <taxon>Cytophagales</taxon>
        <taxon>Hymenobacteraceae</taxon>
        <taxon>Hymenobacter</taxon>
    </lineage>
</organism>
<accession>A0A3B7QZN3</accession>
<dbReference type="EMBL" id="CP032317">
    <property type="protein sequence ID" value="AYA37334.1"/>
    <property type="molecule type" value="Genomic_DNA"/>
</dbReference>